<dbReference type="InterPro" id="IPR027417">
    <property type="entry name" value="P-loop_NTPase"/>
</dbReference>
<dbReference type="Pfam" id="PF12705">
    <property type="entry name" value="PDDEXK_1"/>
    <property type="match status" value="1"/>
</dbReference>
<dbReference type="SUPFAM" id="SSF52540">
    <property type="entry name" value="P-loop containing nucleoside triphosphate hydrolases"/>
    <property type="match status" value="1"/>
</dbReference>
<evidence type="ECO:0000313" key="2">
    <source>
        <dbReference type="EMBL" id="KAA9404777.1"/>
    </source>
</evidence>
<accession>A0A5J5LDY4</accession>
<evidence type="ECO:0000259" key="1">
    <source>
        <dbReference type="Pfam" id="PF12705"/>
    </source>
</evidence>
<reference evidence="2 3" key="1">
    <citation type="submission" date="2018-11" db="EMBL/GenBank/DDBJ databases">
        <title>Genomic analysis of Haloarcula hispanica CBA1121.</title>
        <authorList>
            <person name="Kim Y.B."/>
            <person name="Roh S.W."/>
        </authorList>
    </citation>
    <scope>NUCLEOTIDE SEQUENCE [LARGE SCALE GENOMIC DNA]</scope>
    <source>
        <strain evidence="2 3">CBA1121</strain>
    </source>
</reference>
<gene>
    <name evidence="2" type="ORF">EGO51_15595</name>
</gene>
<sequence>MPIQRARSLADLYTSVADYDLVLVPEAPVASALNRRLDRPQFGTFATTPRRLAAGRREQAEDRTAFLELADTVDDSWKALSYAIGNVLQCWEHHGQAAGILEYPTYDDPVTRTVVDRLAARQSTSQQLTEFTVDADQSVAVVGLPEFTELERSILPAEYDTYPLLTDDTFDYPAFNIFRSPSAIVDAVVDTIDEESADNVAVVLDSSSQYSPLVESALEAADIPYYGGPGFIDDLDVRAVLRLLRVAYRGSETTVSDIAPILSRLGTDVDIEHSEKRLAATDLPATAWITEVCETIGDRTFGSLLTAYESKAGRTLDRLRDELESLGLHDTVVTESRVSDLAFYLDFYEVPVDRENEGVLLADAKSAGYVDRQAVFFLGLDEGWTNSAPQRPWVDTEAQFDRYIRRFQRLIQSGSDQYYLVEDTAGGQPVTPCLYFEELLEEPFERFSDLESVRYERTVDGDRDGFAKTAVEPPVESAPIETISQTSLNNFVNSPREYLFSRLVDSPDKDYFREGNLFHDFAEFYVNYPEIIDTDTLSEVVDVMLEEAKPFYPETDRMLRRRQYRIGLETIVEYLDANPPTAPADLPPAGEPDENFFASYFDRPVDSPLTERQFTNPDLGINGKIDLVEGPTALLDYKSGSKKSAYDVCKQAAMDPPNDTINYQAIAYLAQFRTHQPNAELSFSFFHFLETLDDAITGDAAVDDTLTIVSYYPQSFDEFVGTRPAYEVLLDGYKDCVATFEELGFGGYSDIMTDLTFPDTTERSALRESDFADRFAKAVHQETSDDVDAEKGADQAIRALNGVRKRNFFKDDLDQFEEFVADRLTEINRYRAGEERFPIEGLGGEPNYRRIDHRDMFLEGSR</sequence>
<dbReference type="Proteomes" id="UP000326244">
    <property type="component" value="Unassembled WGS sequence"/>
</dbReference>
<name>A0A5J5LDY4_HALHI</name>
<dbReference type="RefSeq" id="WP_151103985.1">
    <property type="nucleotide sequence ID" value="NZ_RQWK01000002.1"/>
</dbReference>
<dbReference type="EMBL" id="RQWK01000002">
    <property type="protein sequence ID" value="KAA9404777.1"/>
    <property type="molecule type" value="Genomic_DNA"/>
</dbReference>
<dbReference type="InterPro" id="IPR038726">
    <property type="entry name" value="PDDEXK_AddAB-type"/>
</dbReference>
<proteinExistence type="predicted"/>
<feature type="domain" description="PD-(D/E)XK endonuclease-like" evidence="1">
    <location>
        <begin position="482"/>
        <end position="677"/>
    </location>
</feature>
<evidence type="ECO:0000313" key="3">
    <source>
        <dbReference type="Proteomes" id="UP000326244"/>
    </source>
</evidence>
<dbReference type="AlphaFoldDB" id="A0A5J5LDY4"/>
<protein>
    <recommendedName>
        <fullName evidence="1">PD-(D/E)XK endonuclease-like domain-containing protein</fullName>
    </recommendedName>
</protein>
<comment type="caution">
    <text evidence="2">The sequence shown here is derived from an EMBL/GenBank/DDBJ whole genome shotgun (WGS) entry which is preliminary data.</text>
</comment>
<organism evidence="2 3">
    <name type="scientific">Haloarcula hispanica</name>
    <dbReference type="NCBI Taxonomy" id="51589"/>
    <lineage>
        <taxon>Archaea</taxon>
        <taxon>Methanobacteriati</taxon>
        <taxon>Methanobacteriota</taxon>
        <taxon>Stenosarchaea group</taxon>
        <taxon>Halobacteria</taxon>
        <taxon>Halobacteriales</taxon>
        <taxon>Haloarculaceae</taxon>
        <taxon>Haloarcula</taxon>
    </lineage>
</organism>